<evidence type="ECO:0000259" key="1">
    <source>
        <dbReference type="PROSITE" id="PS51782"/>
    </source>
</evidence>
<dbReference type="PROSITE" id="PS51782">
    <property type="entry name" value="LYSM"/>
    <property type="match status" value="1"/>
</dbReference>
<reference evidence="2" key="1">
    <citation type="journal article" date="2014" name="Int. J. Syst. Evol. Microbiol.">
        <title>Complete genome sequence of Corynebacterium casei LMG S-19264T (=DSM 44701T), isolated from a smear-ripened cheese.</title>
        <authorList>
            <consortium name="US DOE Joint Genome Institute (JGI-PGF)"/>
            <person name="Walter F."/>
            <person name="Albersmeier A."/>
            <person name="Kalinowski J."/>
            <person name="Ruckert C."/>
        </authorList>
    </citation>
    <scope>NUCLEOTIDE SEQUENCE</scope>
    <source>
        <strain evidence="2">KCTC 42097</strain>
    </source>
</reference>
<dbReference type="InterPro" id="IPR036779">
    <property type="entry name" value="LysM_dom_sf"/>
</dbReference>
<gene>
    <name evidence="2" type="ORF">GCM10010136_13230</name>
</gene>
<feature type="domain" description="LysM" evidence="1">
    <location>
        <begin position="40"/>
        <end position="88"/>
    </location>
</feature>
<organism evidence="2 3">
    <name type="scientific">Limoniibacter endophyticus</name>
    <dbReference type="NCBI Taxonomy" id="1565040"/>
    <lineage>
        <taxon>Bacteria</taxon>
        <taxon>Pseudomonadati</taxon>
        <taxon>Pseudomonadota</taxon>
        <taxon>Alphaproteobacteria</taxon>
        <taxon>Hyphomicrobiales</taxon>
        <taxon>Bartonellaceae</taxon>
        <taxon>Limoniibacter</taxon>
    </lineage>
</organism>
<dbReference type="SUPFAM" id="SSF54106">
    <property type="entry name" value="LysM domain"/>
    <property type="match status" value="1"/>
</dbReference>
<dbReference type="InterPro" id="IPR018392">
    <property type="entry name" value="LysM"/>
</dbReference>
<reference evidence="2" key="2">
    <citation type="submission" date="2020-09" db="EMBL/GenBank/DDBJ databases">
        <authorList>
            <person name="Sun Q."/>
            <person name="Kim S."/>
        </authorList>
    </citation>
    <scope>NUCLEOTIDE SEQUENCE</scope>
    <source>
        <strain evidence="2">KCTC 42097</strain>
    </source>
</reference>
<dbReference type="Gene3D" id="3.10.350.10">
    <property type="entry name" value="LysM domain"/>
    <property type="match status" value="1"/>
</dbReference>
<dbReference type="SMART" id="SM00257">
    <property type="entry name" value="LysM"/>
    <property type="match status" value="1"/>
</dbReference>
<dbReference type="RefSeq" id="WP_189489135.1">
    <property type="nucleotide sequence ID" value="NZ_BMZO01000004.1"/>
</dbReference>
<proteinExistence type="predicted"/>
<dbReference type="Pfam" id="PF01476">
    <property type="entry name" value="LysM"/>
    <property type="match status" value="1"/>
</dbReference>
<sequence>MTEEYPLDDFIQAVYAELEEITLLLCLYECEAGHEEKQTRFHVVEAGETLWGIAKTYYGKGSFYPELQAANPQLINTSRICPGQRLIIPTL</sequence>
<protein>
    <recommendedName>
        <fullName evidence="1">LysM domain-containing protein</fullName>
    </recommendedName>
</protein>
<name>A0A8J3GFQ9_9HYPH</name>
<dbReference type="Proteomes" id="UP000641137">
    <property type="component" value="Unassembled WGS sequence"/>
</dbReference>
<comment type="caution">
    <text evidence="2">The sequence shown here is derived from an EMBL/GenBank/DDBJ whole genome shotgun (WGS) entry which is preliminary data.</text>
</comment>
<accession>A0A8J3GFQ9</accession>
<dbReference type="AlphaFoldDB" id="A0A8J3GFQ9"/>
<keyword evidence="3" id="KW-1185">Reference proteome</keyword>
<evidence type="ECO:0000313" key="2">
    <source>
        <dbReference type="EMBL" id="GHC68478.1"/>
    </source>
</evidence>
<dbReference type="EMBL" id="BMZO01000004">
    <property type="protein sequence ID" value="GHC68478.1"/>
    <property type="molecule type" value="Genomic_DNA"/>
</dbReference>
<evidence type="ECO:0000313" key="3">
    <source>
        <dbReference type="Proteomes" id="UP000641137"/>
    </source>
</evidence>
<dbReference type="CDD" id="cd00118">
    <property type="entry name" value="LysM"/>
    <property type="match status" value="1"/>
</dbReference>